<feature type="compositionally biased region" description="Basic and acidic residues" evidence="1">
    <location>
        <begin position="70"/>
        <end position="84"/>
    </location>
</feature>
<proteinExistence type="predicted"/>
<gene>
    <name evidence="2" type="ORF">CEXT_72291</name>
</gene>
<feature type="region of interest" description="Disordered" evidence="1">
    <location>
        <begin position="1"/>
        <end position="27"/>
    </location>
</feature>
<dbReference type="EMBL" id="BPLR01019388">
    <property type="protein sequence ID" value="GIX67270.1"/>
    <property type="molecule type" value="Genomic_DNA"/>
</dbReference>
<sequence>MTLLNVQNRDVLRGGGPSATESGCVSEAGGCECGSRARTRGPPFPRGTRHLLRDPSRIGALHSAGRSPFRAKDNGRGDYTDRENGTSVRGGAVSRGCPGLIIAIDWFRRLACNRNRAI</sequence>
<accession>A0AAV4M4X3</accession>
<evidence type="ECO:0000313" key="2">
    <source>
        <dbReference type="EMBL" id="GIX67270.1"/>
    </source>
</evidence>
<dbReference type="Proteomes" id="UP001054945">
    <property type="component" value="Unassembled WGS sequence"/>
</dbReference>
<reference evidence="2 3" key="1">
    <citation type="submission" date="2021-06" db="EMBL/GenBank/DDBJ databases">
        <title>Caerostris extrusa draft genome.</title>
        <authorList>
            <person name="Kono N."/>
            <person name="Arakawa K."/>
        </authorList>
    </citation>
    <scope>NUCLEOTIDE SEQUENCE [LARGE SCALE GENOMIC DNA]</scope>
</reference>
<feature type="region of interest" description="Disordered" evidence="1">
    <location>
        <begin position="59"/>
        <end position="90"/>
    </location>
</feature>
<protein>
    <submittedName>
        <fullName evidence="2">Uncharacterized protein</fullName>
    </submittedName>
</protein>
<organism evidence="2 3">
    <name type="scientific">Caerostris extrusa</name>
    <name type="common">Bark spider</name>
    <name type="synonym">Caerostris bankana</name>
    <dbReference type="NCBI Taxonomy" id="172846"/>
    <lineage>
        <taxon>Eukaryota</taxon>
        <taxon>Metazoa</taxon>
        <taxon>Ecdysozoa</taxon>
        <taxon>Arthropoda</taxon>
        <taxon>Chelicerata</taxon>
        <taxon>Arachnida</taxon>
        <taxon>Araneae</taxon>
        <taxon>Araneomorphae</taxon>
        <taxon>Entelegynae</taxon>
        <taxon>Araneoidea</taxon>
        <taxon>Araneidae</taxon>
        <taxon>Caerostris</taxon>
    </lineage>
</organism>
<evidence type="ECO:0000313" key="3">
    <source>
        <dbReference type="Proteomes" id="UP001054945"/>
    </source>
</evidence>
<name>A0AAV4M4X3_CAEEX</name>
<dbReference type="AlphaFoldDB" id="A0AAV4M4X3"/>
<keyword evidence="3" id="KW-1185">Reference proteome</keyword>
<comment type="caution">
    <text evidence="2">The sequence shown here is derived from an EMBL/GenBank/DDBJ whole genome shotgun (WGS) entry which is preliminary data.</text>
</comment>
<evidence type="ECO:0000256" key="1">
    <source>
        <dbReference type="SAM" id="MobiDB-lite"/>
    </source>
</evidence>